<feature type="region of interest" description="Disordered" evidence="1">
    <location>
        <begin position="35"/>
        <end position="56"/>
    </location>
</feature>
<dbReference type="EMBL" id="JAYMGO010000023">
    <property type="protein sequence ID" value="KAL1250068.1"/>
    <property type="molecule type" value="Genomic_DNA"/>
</dbReference>
<proteinExistence type="predicted"/>
<organism evidence="2 3">
    <name type="scientific">Cirrhinus molitorella</name>
    <name type="common">mud carp</name>
    <dbReference type="NCBI Taxonomy" id="172907"/>
    <lineage>
        <taxon>Eukaryota</taxon>
        <taxon>Metazoa</taxon>
        <taxon>Chordata</taxon>
        <taxon>Craniata</taxon>
        <taxon>Vertebrata</taxon>
        <taxon>Euteleostomi</taxon>
        <taxon>Actinopterygii</taxon>
        <taxon>Neopterygii</taxon>
        <taxon>Teleostei</taxon>
        <taxon>Ostariophysi</taxon>
        <taxon>Cypriniformes</taxon>
        <taxon>Cyprinidae</taxon>
        <taxon>Labeoninae</taxon>
        <taxon>Labeonini</taxon>
        <taxon>Cirrhinus</taxon>
    </lineage>
</organism>
<reference evidence="2 3" key="1">
    <citation type="submission" date="2023-09" db="EMBL/GenBank/DDBJ databases">
        <authorList>
            <person name="Wang M."/>
        </authorList>
    </citation>
    <scope>NUCLEOTIDE SEQUENCE [LARGE SCALE GENOMIC DNA]</scope>
    <source>
        <strain evidence="2">GT-2023</strain>
        <tissue evidence="2">Liver</tissue>
    </source>
</reference>
<evidence type="ECO:0000313" key="3">
    <source>
        <dbReference type="Proteomes" id="UP001558613"/>
    </source>
</evidence>
<name>A0ABR3LEX3_9TELE</name>
<evidence type="ECO:0000256" key="1">
    <source>
        <dbReference type="SAM" id="MobiDB-lite"/>
    </source>
</evidence>
<dbReference type="Proteomes" id="UP001558613">
    <property type="component" value="Unassembled WGS sequence"/>
</dbReference>
<accession>A0ABR3LEX3</accession>
<gene>
    <name evidence="2" type="ORF">QQF64_021073</name>
</gene>
<keyword evidence="3" id="KW-1185">Reference proteome</keyword>
<evidence type="ECO:0000313" key="2">
    <source>
        <dbReference type="EMBL" id="KAL1250068.1"/>
    </source>
</evidence>
<comment type="caution">
    <text evidence="2">The sequence shown here is derived from an EMBL/GenBank/DDBJ whole genome shotgun (WGS) entry which is preliminary data.</text>
</comment>
<sequence>MVSCYPKNQISVSVRISSPCLNVCEHTQLLRRESEHRSLITDEPSASAADPQTLPPSLCLTQSLPQCRAQPDHQQPSLVSLSYYGVSGSASQSGTSLYPLGVEGD</sequence>
<protein>
    <submittedName>
        <fullName evidence="2">Uncharacterized protein</fullName>
    </submittedName>
</protein>